<comment type="caution">
    <text evidence="1">The sequence shown here is derived from an EMBL/GenBank/DDBJ whole genome shotgun (WGS) entry which is preliminary data.</text>
</comment>
<keyword evidence="2" id="KW-1185">Reference proteome</keyword>
<accession>Q7RR84</accession>
<evidence type="ECO:0000313" key="1">
    <source>
        <dbReference type="EMBL" id="EAA18932.1"/>
    </source>
</evidence>
<gene>
    <name evidence="1" type="ORF">PY00850</name>
</gene>
<organism evidence="1 2">
    <name type="scientific">Plasmodium yoelii yoelii</name>
    <dbReference type="NCBI Taxonomy" id="73239"/>
    <lineage>
        <taxon>Eukaryota</taxon>
        <taxon>Sar</taxon>
        <taxon>Alveolata</taxon>
        <taxon>Apicomplexa</taxon>
        <taxon>Aconoidasida</taxon>
        <taxon>Haemosporida</taxon>
        <taxon>Plasmodiidae</taxon>
        <taxon>Plasmodium</taxon>
        <taxon>Plasmodium (Vinckeia)</taxon>
    </lineage>
</organism>
<evidence type="ECO:0000313" key="2">
    <source>
        <dbReference type="Proteomes" id="UP000008553"/>
    </source>
</evidence>
<feature type="non-terminal residue" evidence="1">
    <location>
        <position position="1"/>
    </location>
</feature>
<reference evidence="1 2" key="1">
    <citation type="journal article" date="2002" name="Nature">
        <title>Genome sequence and comparative analysis of the model rodent malaria parasite Plasmodium yoelii yoelii.</title>
        <authorList>
            <person name="Carlton J.M."/>
            <person name="Angiuoli S.V."/>
            <person name="Suh B.B."/>
            <person name="Kooij T.W."/>
            <person name="Pertea M."/>
            <person name="Silva J.C."/>
            <person name="Ermolaeva M.D."/>
            <person name="Allen J.E."/>
            <person name="Selengut J.D."/>
            <person name="Koo H.L."/>
            <person name="Peterson J.D."/>
            <person name="Pop M."/>
            <person name="Kosack D.S."/>
            <person name="Shumway M.F."/>
            <person name="Bidwell S.L."/>
            <person name="Shallom S.J."/>
            <person name="van Aken S.E."/>
            <person name="Riedmuller S.B."/>
            <person name="Feldblyum T.V."/>
            <person name="Cho J.K."/>
            <person name="Quackenbush J."/>
            <person name="Sedegah M."/>
            <person name="Shoaibi A."/>
            <person name="Cummings L.M."/>
            <person name="Florens L."/>
            <person name="Yates J.R."/>
            <person name="Raine J.D."/>
            <person name="Sinden R.E."/>
            <person name="Harris M.A."/>
            <person name="Cunningham D.A."/>
            <person name="Preiser P.R."/>
            <person name="Bergman L.W."/>
            <person name="Vaidya A.B."/>
            <person name="van Lin L.H."/>
            <person name="Janse C.J."/>
            <person name="Waters A.P."/>
            <person name="Smith H.O."/>
            <person name="White O.R."/>
            <person name="Salzberg S.L."/>
            <person name="Venter J.C."/>
            <person name="Fraser C.M."/>
            <person name="Hoffman S.L."/>
            <person name="Gardner M.J."/>
            <person name="Carucci D.J."/>
        </authorList>
    </citation>
    <scope>NUCLEOTIDE SEQUENCE [LARGE SCALE GENOMIC DNA]</scope>
    <source>
        <strain evidence="1 2">17XNL</strain>
    </source>
</reference>
<name>Q7RR84_PLAYO</name>
<dbReference type="InParanoid" id="Q7RR84"/>
<sequence>TPWGRIFGFHLDIKRTDIVYLFN</sequence>
<dbReference type="Proteomes" id="UP000008553">
    <property type="component" value="Unassembled WGS sequence"/>
</dbReference>
<dbReference type="EMBL" id="AABL01000229">
    <property type="protein sequence ID" value="EAA18932.1"/>
    <property type="molecule type" value="Genomic_DNA"/>
</dbReference>
<protein>
    <submittedName>
        <fullName evidence="1">Uncharacterized protein</fullName>
    </submittedName>
</protein>
<proteinExistence type="predicted"/>
<dbReference type="PaxDb" id="73239-Q7RR84"/>
<dbReference type="AlphaFoldDB" id="Q7RR84"/>